<evidence type="ECO:0000313" key="3">
    <source>
        <dbReference type="Proteomes" id="UP001190700"/>
    </source>
</evidence>
<proteinExistence type="predicted"/>
<sequence>MAVAASPSSSLSSPPPSRDHLPPPRSPPSNPPSQTPASAFPKTPPHSASAPLARQQQEKVSPPKPQMPPPFPSSPPTPPPTTSTECAATCYGATCDAWRGLGYGCPELEDAHDCDCTGCDCVAVPPSSPPQHPSLPPFLPIGLFPPFSPMFITCRLIQLDIAQFDDDNFKINFEEAFISEIAQSAAVGPEYVQLQDISSGSVV</sequence>
<protein>
    <submittedName>
        <fullName evidence="2">Uncharacterized protein</fullName>
    </submittedName>
</protein>
<accession>A0AAE0FTU8</accession>
<organism evidence="2 3">
    <name type="scientific">Cymbomonas tetramitiformis</name>
    <dbReference type="NCBI Taxonomy" id="36881"/>
    <lineage>
        <taxon>Eukaryota</taxon>
        <taxon>Viridiplantae</taxon>
        <taxon>Chlorophyta</taxon>
        <taxon>Pyramimonadophyceae</taxon>
        <taxon>Pyramimonadales</taxon>
        <taxon>Pyramimonadaceae</taxon>
        <taxon>Cymbomonas</taxon>
    </lineage>
</organism>
<keyword evidence="3" id="KW-1185">Reference proteome</keyword>
<feature type="non-terminal residue" evidence="2">
    <location>
        <position position="203"/>
    </location>
</feature>
<feature type="compositionally biased region" description="Pro residues" evidence="1">
    <location>
        <begin position="62"/>
        <end position="81"/>
    </location>
</feature>
<reference evidence="2 3" key="1">
    <citation type="journal article" date="2015" name="Genome Biol. Evol.">
        <title>Comparative Genomics of a Bacterivorous Green Alga Reveals Evolutionary Causalities and Consequences of Phago-Mixotrophic Mode of Nutrition.</title>
        <authorList>
            <person name="Burns J.A."/>
            <person name="Paasch A."/>
            <person name="Narechania A."/>
            <person name="Kim E."/>
        </authorList>
    </citation>
    <scope>NUCLEOTIDE SEQUENCE [LARGE SCALE GENOMIC DNA]</scope>
    <source>
        <strain evidence="2 3">PLY_AMNH</strain>
    </source>
</reference>
<dbReference type="EMBL" id="LGRX02013809">
    <property type="protein sequence ID" value="KAK3265602.1"/>
    <property type="molecule type" value="Genomic_DNA"/>
</dbReference>
<feature type="compositionally biased region" description="Low complexity" evidence="1">
    <location>
        <begin position="1"/>
        <end position="12"/>
    </location>
</feature>
<evidence type="ECO:0000313" key="2">
    <source>
        <dbReference type="EMBL" id="KAK3265602.1"/>
    </source>
</evidence>
<gene>
    <name evidence="2" type="ORF">CYMTET_25725</name>
</gene>
<comment type="caution">
    <text evidence="2">The sequence shown here is derived from an EMBL/GenBank/DDBJ whole genome shotgun (WGS) entry which is preliminary data.</text>
</comment>
<feature type="region of interest" description="Disordered" evidence="1">
    <location>
        <begin position="1"/>
        <end position="83"/>
    </location>
</feature>
<name>A0AAE0FTU8_9CHLO</name>
<dbReference type="Proteomes" id="UP001190700">
    <property type="component" value="Unassembled WGS sequence"/>
</dbReference>
<dbReference type="AlphaFoldDB" id="A0AAE0FTU8"/>
<feature type="compositionally biased region" description="Pro residues" evidence="1">
    <location>
        <begin position="23"/>
        <end position="34"/>
    </location>
</feature>
<evidence type="ECO:0000256" key="1">
    <source>
        <dbReference type="SAM" id="MobiDB-lite"/>
    </source>
</evidence>